<evidence type="ECO:0000313" key="9">
    <source>
        <dbReference type="Proteomes" id="UP000236333"/>
    </source>
</evidence>
<dbReference type="PANTHER" id="PTHR14456">
    <property type="entry name" value="INOSITOL POLYPHOSPHATE KINASE 1"/>
    <property type="match status" value="1"/>
</dbReference>
<dbReference type="EC" id="2.7.1.158" evidence="1 6"/>
<evidence type="ECO:0000256" key="4">
    <source>
        <dbReference type="ARBA" id="ARBA00022777"/>
    </source>
</evidence>
<dbReference type="GO" id="GO:0005634">
    <property type="term" value="C:nucleus"/>
    <property type="evidence" value="ECO:0007669"/>
    <property type="project" value="TreeGrafter"/>
</dbReference>
<keyword evidence="9" id="KW-1185">Reference proteome</keyword>
<comment type="catalytic activity">
    <reaction evidence="6">
        <text>1D-myo-inositol 1,3,4,5,6-pentakisphosphate + ATP = 1D-myo-inositol hexakisphosphate + ADP + H(+)</text>
        <dbReference type="Rhea" id="RHEA:20313"/>
        <dbReference type="ChEBI" id="CHEBI:15378"/>
        <dbReference type="ChEBI" id="CHEBI:30616"/>
        <dbReference type="ChEBI" id="CHEBI:57733"/>
        <dbReference type="ChEBI" id="CHEBI:58130"/>
        <dbReference type="ChEBI" id="CHEBI:456216"/>
        <dbReference type="EC" id="2.7.1.158"/>
    </reaction>
</comment>
<reference evidence="8 9" key="1">
    <citation type="journal article" date="2017" name="Mol. Biol. Evol.">
        <title>The 4-celled Tetrabaena socialis nuclear genome reveals the essential components for genetic control of cell number at the origin of multicellularity in the volvocine lineage.</title>
        <authorList>
            <person name="Featherston J."/>
            <person name="Arakaki Y."/>
            <person name="Hanschen E.R."/>
            <person name="Ferris P.J."/>
            <person name="Michod R.E."/>
            <person name="Olson B.J.S.C."/>
            <person name="Nozaki H."/>
            <person name="Durand P.M."/>
        </authorList>
    </citation>
    <scope>NUCLEOTIDE SEQUENCE [LARGE SCALE GENOMIC DNA]</scope>
    <source>
        <strain evidence="8 9">NIES-571</strain>
    </source>
</reference>
<proteinExistence type="predicted"/>
<keyword evidence="2 6" id="KW-0808">Transferase</keyword>
<keyword evidence="5 6" id="KW-0067">ATP-binding</keyword>
<sequence length="273" mass="26625">PPGYEGVGPAVCLELKPKWGLHPGEGIAADGLLEDTRAATAAQGCSDEAATAADGDAAADAAADGDAAADAAVGAAGASGPGALSAAACSVLRRYPRYLLHILHKHVKDGAPLSYYNPLDLFSGEPGRMQVAVQRLMESPSNNLRVFRDGVPVYGKGAVDSSSGEGGGGSSREPGSTGPPVPQPAAGLQRLAAVLHDLVRADEAGSTGRAHVSSGGGSPLPDGGAGGRGAVDGPAAGAVAGGDAAQAAADAPAPGSAVAWEVARLVAVALHRE</sequence>
<feature type="compositionally biased region" description="Gly residues" evidence="7">
    <location>
        <begin position="214"/>
        <end position="230"/>
    </location>
</feature>
<dbReference type="OrthoDB" id="272370at2759"/>
<evidence type="ECO:0000256" key="5">
    <source>
        <dbReference type="ARBA" id="ARBA00022840"/>
    </source>
</evidence>
<name>A0A2J7ZGS8_9CHLO</name>
<evidence type="ECO:0000256" key="6">
    <source>
        <dbReference type="RuleBase" id="RU364126"/>
    </source>
</evidence>
<feature type="region of interest" description="Disordered" evidence="7">
    <location>
        <begin position="204"/>
        <end position="231"/>
    </location>
</feature>
<dbReference type="Proteomes" id="UP000236333">
    <property type="component" value="Unassembled WGS sequence"/>
</dbReference>
<dbReference type="EMBL" id="PGGS01002826">
    <property type="protein sequence ID" value="PNG99473.1"/>
    <property type="molecule type" value="Genomic_DNA"/>
</dbReference>
<evidence type="ECO:0000313" key="8">
    <source>
        <dbReference type="EMBL" id="PNG99473.1"/>
    </source>
</evidence>
<feature type="non-terminal residue" evidence="8">
    <location>
        <position position="273"/>
    </location>
</feature>
<dbReference type="PANTHER" id="PTHR14456:SF2">
    <property type="entry name" value="INOSITOL-PENTAKISPHOSPHATE 2-KINASE"/>
    <property type="match status" value="1"/>
</dbReference>
<comment type="function">
    <text evidence="6">Phosphorylates Ins(1,3,4,5,6)P5 at position 2 to form Ins(1,2,3,4,5,6)P6 (InsP6 or phytate).</text>
</comment>
<organism evidence="8 9">
    <name type="scientific">Tetrabaena socialis</name>
    <dbReference type="NCBI Taxonomy" id="47790"/>
    <lineage>
        <taxon>Eukaryota</taxon>
        <taxon>Viridiplantae</taxon>
        <taxon>Chlorophyta</taxon>
        <taxon>core chlorophytes</taxon>
        <taxon>Chlorophyceae</taxon>
        <taxon>CS clade</taxon>
        <taxon>Chlamydomonadales</taxon>
        <taxon>Tetrabaenaceae</taxon>
        <taxon>Tetrabaena</taxon>
    </lineage>
</organism>
<keyword evidence="4 6" id="KW-0418">Kinase</keyword>
<dbReference type="GO" id="GO:0005524">
    <property type="term" value="F:ATP binding"/>
    <property type="evidence" value="ECO:0007669"/>
    <property type="project" value="UniProtKB-KW"/>
</dbReference>
<protein>
    <recommendedName>
        <fullName evidence="1 6">Inositol-pentakisphosphate 2-kinase</fullName>
        <ecNumber evidence="1 6">2.7.1.158</ecNumber>
    </recommendedName>
</protein>
<accession>A0A2J7ZGS8</accession>
<dbReference type="GO" id="GO:0032958">
    <property type="term" value="P:inositol phosphate biosynthetic process"/>
    <property type="evidence" value="ECO:0007669"/>
    <property type="project" value="TreeGrafter"/>
</dbReference>
<feature type="non-terminal residue" evidence="8">
    <location>
        <position position="1"/>
    </location>
</feature>
<keyword evidence="3 6" id="KW-0547">Nucleotide-binding</keyword>
<dbReference type="InterPro" id="IPR009286">
    <property type="entry name" value="Ins_P5_2-kin"/>
</dbReference>
<evidence type="ECO:0000256" key="3">
    <source>
        <dbReference type="ARBA" id="ARBA00022741"/>
    </source>
</evidence>
<dbReference type="Pfam" id="PF06090">
    <property type="entry name" value="Ins_P5_2-kin"/>
    <property type="match status" value="1"/>
</dbReference>
<evidence type="ECO:0000256" key="7">
    <source>
        <dbReference type="SAM" id="MobiDB-lite"/>
    </source>
</evidence>
<comment type="domain">
    <text evidence="6">The EXKPK motif is conserved in inositol-pentakisphosphate 2-kinases of both family 1 and 2.</text>
</comment>
<feature type="region of interest" description="Disordered" evidence="7">
    <location>
        <begin position="155"/>
        <end position="185"/>
    </location>
</feature>
<evidence type="ECO:0000256" key="1">
    <source>
        <dbReference type="ARBA" id="ARBA00012023"/>
    </source>
</evidence>
<gene>
    <name evidence="8" type="ORF">TSOC_014747</name>
</gene>
<dbReference type="AlphaFoldDB" id="A0A2J7ZGS8"/>
<evidence type="ECO:0000256" key="2">
    <source>
        <dbReference type="ARBA" id="ARBA00022679"/>
    </source>
</evidence>
<comment type="caution">
    <text evidence="8">The sequence shown here is derived from an EMBL/GenBank/DDBJ whole genome shotgun (WGS) entry which is preliminary data.</text>
</comment>
<dbReference type="GO" id="GO:0035299">
    <property type="term" value="F:inositol-1,3,4,5,6-pentakisphosphate 2-kinase activity"/>
    <property type="evidence" value="ECO:0007669"/>
    <property type="project" value="UniProtKB-EC"/>
</dbReference>